<dbReference type="EMBL" id="JGZD01000007">
    <property type="protein sequence ID" value="KFI73248.1"/>
    <property type="molecule type" value="Genomic_DNA"/>
</dbReference>
<gene>
    <name evidence="1" type="ORF">BMIN_0638</name>
</gene>
<accession>A0A087BQE8</accession>
<keyword evidence="2" id="KW-1185">Reference proteome</keyword>
<evidence type="ECO:0000313" key="1">
    <source>
        <dbReference type="EMBL" id="KFI73248.1"/>
    </source>
</evidence>
<protein>
    <submittedName>
        <fullName evidence="1">Oxidoreductase</fullName>
    </submittedName>
</protein>
<dbReference type="Proteomes" id="UP000029014">
    <property type="component" value="Unassembled WGS sequence"/>
</dbReference>
<sequence length="47" mass="4868">MSVNPVDVKVRRSSPPKGIGVLGFDAAGAMRGIGGEISLFRPGDAKR</sequence>
<dbReference type="AlphaFoldDB" id="A0A087BQE8"/>
<dbReference type="STRING" id="1693.BMIN_0638"/>
<name>A0A087BQE8_9BIFI</name>
<evidence type="ECO:0000313" key="2">
    <source>
        <dbReference type="Proteomes" id="UP000029014"/>
    </source>
</evidence>
<comment type="caution">
    <text evidence="1">The sequence shown here is derived from an EMBL/GenBank/DDBJ whole genome shotgun (WGS) entry which is preliminary data.</text>
</comment>
<dbReference type="Gene3D" id="3.90.180.10">
    <property type="entry name" value="Medium-chain alcohol dehydrogenases, catalytic domain"/>
    <property type="match status" value="1"/>
</dbReference>
<dbReference type="eggNOG" id="COG0604">
    <property type="taxonomic scope" value="Bacteria"/>
</dbReference>
<reference evidence="1 2" key="1">
    <citation type="submission" date="2014-03" db="EMBL/GenBank/DDBJ databases">
        <title>Genomics of Bifidobacteria.</title>
        <authorList>
            <person name="Ventura M."/>
            <person name="Milani C."/>
            <person name="Lugli G.A."/>
        </authorList>
    </citation>
    <scope>NUCLEOTIDE SEQUENCE [LARGE SCALE GENOMIC DNA]</scope>
    <source>
        <strain evidence="1 2">LMG 11592</strain>
    </source>
</reference>
<proteinExistence type="predicted"/>
<organism evidence="1 2">
    <name type="scientific">Bifidobacterium minimum</name>
    <dbReference type="NCBI Taxonomy" id="1693"/>
    <lineage>
        <taxon>Bacteria</taxon>
        <taxon>Bacillati</taxon>
        <taxon>Actinomycetota</taxon>
        <taxon>Actinomycetes</taxon>
        <taxon>Bifidobacteriales</taxon>
        <taxon>Bifidobacteriaceae</taxon>
        <taxon>Bifidobacterium</taxon>
    </lineage>
</organism>